<dbReference type="EMBL" id="KZ669728">
    <property type="protein sequence ID" value="PPR84700.1"/>
    <property type="molecule type" value="Genomic_DNA"/>
</dbReference>
<sequence length="435" mass="46677">MSIRDSIEVGLLVEDTPSCHSALSSLDLLDSDLVHSIEIAQYAESSSDESESGSDVFHSIEVDLLVEDAPSCHSALNSLDLFDSDVLHSNEIAQYGESSSDESESGSDVFHSIEVGLLVEDAPSCHSALNSLDLFDLLHSIEISQYGESLSDESESGSDVFHSIEVGLLVEDAPSCHSALNSLDLFDSDLLHSIEIAQYAESLTDESESGSDVFHSIEVGLLVEDAPSCHSALNSLDLFDSDLLHSIEIAQYAESLTDESESGSDVFHSIEVGLLVEDAPSCHSALNSLDLFDSDLLHSNEIAQYGESSSDESESGSDVFHSIEVGLLVEDAPSCHSAQNLLDLFDSDLLHSIEIAQYAESLTDESESGSDVFHSIEVGLLVEDVPKRYYPLSATDQLDADLLNSIDMADYAEGLSDESDSNSDMFPSIGVGLCD</sequence>
<evidence type="ECO:0000256" key="1">
    <source>
        <dbReference type="SAM" id="MobiDB-lite"/>
    </source>
</evidence>
<dbReference type="Proteomes" id="UP000239757">
    <property type="component" value="Unassembled WGS sequence"/>
</dbReference>
<reference evidence="2 3" key="1">
    <citation type="submission" date="2015-01" db="EMBL/GenBank/DDBJ databases">
        <title>Genome of allotetraploid Gossypium barbadense reveals genomic plasticity and fiber elongation in cotton evolution.</title>
        <authorList>
            <person name="Chen X."/>
            <person name="Liu X."/>
            <person name="Zhao B."/>
            <person name="Zheng H."/>
            <person name="Hu Y."/>
            <person name="Lu G."/>
            <person name="Yang C."/>
            <person name="Chen J."/>
            <person name="Shan C."/>
            <person name="Zhang L."/>
            <person name="Zhou Y."/>
            <person name="Wang L."/>
            <person name="Guo W."/>
            <person name="Bai Y."/>
            <person name="Ruan J."/>
            <person name="Shangguan X."/>
            <person name="Mao Y."/>
            <person name="Jiang J."/>
            <person name="Zhu Y."/>
            <person name="Lei J."/>
            <person name="Kang H."/>
            <person name="Chen S."/>
            <person name="He X."/>
            <person name="Wang R."/>
            <person name="Wang Y."/>
            <person name="Chen J."/>
            <person name="Wang L."/>
            <person name="Yu S."/>
            <person name="Wang B."/>
            <person name="Wei J."/>
            <person name="Song S."/>
            <person name="Lu X."/>
            <person name="Gao Z."/>
            <person name="Gu W."/>
            <person name="Deng X."/>
            <person name="Ma D."/>
            <person name="Wang S."/>
            <person name="Liang W."/>
            <person name="Fang L."/>
            <person name="Cai C."/>
            <person name="Zhu X."/>
            <person name="Zhou B."/>
            <person name="Zhang Y."/>
            <person name="Chen Z."/>
            <person name="Xu S."/>
            <person name="Zhu R."/>
            <person name="Wang S."/>
            <person name="Zhang T."/>
            <person name="Zhao G."/>
        </authorList>
    </citation>
    <scope>NUCLEOTIDE SEQUENCE [LARGE SCALE GENOMIC DNA]</scope>
    <source>
        <strain evidence="3">cv. Xinhai21</strain>
        <tissue evidence="2">Leaf</tissue>
    </source>
</reference>
<name>A0A2P5W0T5_GOSBA</name>
<dbReference type="AlphaFoldDB" id="A0A2P5W0T5"/>
<gene>
    <name evidence="2" type="ORF">GOBAR_AA36007</name>
</gene>
<feature type="region of interest" description="Disordered" evidence="1">
    <location>
        <begin position="414"/>
        <end position="435"/>
    </location>
</feature>
<proteinExistence type="predicted"/>
<evidence type="ECO:0000313" key="3">
    <source>
        <dbReference type="Proteomes" id="UP000239757"/>
    </source>
</evidence>
<protein>
    <submittedName>
        <fullName evidence="2">Uncharacterized protein</fullName>
    </submittedName>
</protein>
<evidence type="ECO:0000313" key="2">
    <source>
        <dbReference type="EMBL" id="PPR84700.1"/>
    </source>
</evidence>
<accession>A0A2P5W0T5</accession>
<organism evidence="2 3">
    <name type="scientific">Gossypium barbadense</name>
    <name type="common">Sea Island cotton</name>
    <name type="synonym">Hibiscus barbadensis</name>
    <dbReference type="NCBI Taxonomy" id="3634"/>
    <lineage>
        <taxon>Eukaryota</taxon>
        <taxon>Viridiplantae</taxon>
        <taxon>Streptophyta</taxon>
        <taxon>Embryophyta</taxon>
        <taxon>Tracheophyta</taxon>
        <taxon>Spermatophyta</taxon>
        <taxon>Magnoliopsida</taxon>
        <taxon>eudicotyledons</taxon>
        <taxon>Gunneridae</taxon>
        <taxon>Pentapetalae</taxon>
        <taxon>rosids</taxon>
        <taxon>malvids</taxon>
        <taxon>Malvales</taxon>
        <taxon>Malvaceae</taxon>
        <taxon>Malvoideae</taxon>
        <taxon>Gossypium</taxon>
    </lineage>
</organism>